<comment type="caution">
    <text evidence="1">The sequence shown here is derived from an EMBL/GenBank/DDBJ whole genome shotgun (WGS) entry which is preliminary data.</text>
</comment>
<dbReference type="STRING" id="1348612.A0A397GG83"/>
<proteinExistence type="predicted"/>
<evidence type="ECO:0000313" key="2">
    <source>
        <dbReference type="Proteomes" id="UP000266861"/>
    </source>
</evidence>
<evidence type="ECO:0000313" key="1">
    <source>
        <dbReference type="EMBL" id="RHZ48824.1"/>
    </source>
</evidence>
<dbReference type="EMBL" id="PQFF01000460">
    <property type="protein sequence ID" value="RHZ48824.1"/>
    <property type="molecule type" value="Genomic_DNA"/>
</dbReference>
<name>A0A397GG83_9GLOM</name>
<dbReference type="AlphaFoldDB" id="A0A397GG83"/>
<reference evidence="1 2" key="1">
    <citation type="submission" date="2018-08" db="EMBL/GenBank/DDBJ databases">
        <title>Genome and evolution of the arbuscular mycorrhizal fungus Diversispora epigaea (formerly Glomus versiforme) and its bacterial endosymbionts.</title>
        <authorList>
            <person name="Sun X."/>
            <person name="Fei Z."/>
            <person name="Harrison M."/>
        </authorList>
    </citation>
    <scope>NUCLEOTIDE SEQUENCE [LARGE SCALE GENOMIC DNA]</scope>
    <source>
        <strain evidence="1 2">IT104</strain>
    </source>
</reference>
<accession>A0A397GG83</accession>
<gene>
    <name evidence="1" type="ORF">Glove_541g48</name>
</gene>
<dbReference type="OrthoDB" id="3363286at2759"/>
<sequence length="447" mass="52828">MNQLYYRSCFNLFNNNLQKSKFFQKKVLLKNWGNENKAYISYINNKTKYPSFDSNSKKEKNQIEISDNEDFSPYLPNISIDDESFDCEDSILLDPNGPFSDLPRQKRAPPPESWDFKFLSEFEQRVAMNPYAAIIGSPIRRCFYHDRWFPNDLMVRFIKANDQITNSTWIVPDFVETGGIKRPGKGRWLKANSEVITLTTKEGKYKYIDNVAFWRPDMNEHIWRILRERATIRLTRFFSILPSRRFPARRDRVLLQVLPQEHFISKTDQSTQDDLISLHFIGEDINKGNSEEGEEEEEKIKRFYINNIKNIPGIQCVFILNPDISMEDSKDWKNESLDSESEEIKIPSKPFGAIHPVTYRVLDERDNFIRYETQFVPFYDIYSIWGKKGIARLKGFLKINYYENPMLGLVTDKNTKQLALSLWKLREKTEKTKLYKQKDDDNNGNLL</sequence>
<dbReference type="Proteomes" id="UP000266861">
    <property type="component" value="Unassembled WGS sequence"/>
</dbReference>
<keyword evidence="2" id="KW-1185">Reference proteome</keyword>
<protein>
    <submittedName>
        <fullName evidence="1">Uncharacterized protein</fullName>
    </submittedName>
</protein>
<organism evidence="1 2">
    <name type="scientific">Diversispora epigaea</name>
    <dbReference type="NCBI Taxonomy" id="1348612"/>
    <lineage>
        <taxon>Eukaryota</taxon>
        <taxon>Fungi</taxon>
        <taxon>Fungi incertae sedis</taxon>
        <taxon>Mucoromycota</taxon>
        <taxon>Glomeromycotina</taxon>
        <taxon>Glomeromycetes</taxon>
        <taxon>Diversisporales</taxon>
        <taxon>Diversisporaceae</taxon>
        <taxon>Diversispora</taxon>
    </lineage>
</organism>